<proteinExistence type="predicted"/>
<feature type="compositionally biased region" description="Low complexity" evidence="1">
    <location>
        <begin position="62"/>
        <end position="75"/>
    </location>
</feature>
<reference evidence="3 4" key="1">
    <citation type="journal article" date="2013" name="Int. J. Syst. Evol. Microbiol.">
        <title>Ilumatobacter nonamiense sp. nov. and Ilumatobacter coccineum sp. nov., isolated from seashore sand.</title>
        <authorList>
            <person name="Matsumoto A."/>
            <person name="Kasai H."/>
            <person name="Matsuo Y."/>
            <person name="Shizuri Y."/>
            <person name="Ichikawa N."/>
            <person name="Fujita N."/>
            <person name="Omura S."/>
            <person name="Takahashi Y."/>
        </authorList>
    </citation>
    <scope>NUCLEOTIDE SEQUENCE [LARGE SCALE GENOMIC DNA]</scope>
    <source>
        <strain evidence="4">NBRC 103263 / KCTC 29153 / YM16-304</strain>
    </source>
</reference>
<keyword evidence="4" id="KW-1185">Reference proteome</keyword>
<keyword evidence="2" id="KW-0472">Membrane</keyword>
<name>A0A6C7E857_ILUCY</name>
<protein>
    <submittedName>
        <fullName evidence="3">Uncharacterized protein</fullName>
    </submittedName>
</protein>
<feature type="transmembrane region" description="Helical" evidence="2">
    <location>
        <begin position="183"/>
        <end position="202"/>
    </location>
</feature>
<accession>A0A6C7E857</accession>
<feature type="transmembrane region" description="Helical" evidence="2">
    <location>
        <begin position="209"/>
        <end position="231"/>
    </location>
</feature>
<dbReference type="KEGG" id="aym:YM304_10210"/>
<feature type="compositionally biased region" description="Pro residues" evidence="1">
    <location>
        <begin position="76"/>
        <end position="107"/>
    </location>
</feature>
<feature type="region of interest" description="Disordered" evidence="1">
    <location>
        <begin position="1"/>
        <end position="116"/>
    </location>
</feature>
<gene>
    <name evidence="3" type="ORF">YM304_10210</name>
</gene>
<feature type="transmembrane region" description="Helical" evidence="2">
    <location>
        <begin position="243"/>
        <end position="264"/>
    </location>
</feature>
<feature type="transmembrane region" description="Helical" evidence="2">
    <location>
        <begin position="134"/>
        <end position="155"/>
    </location>
</feature>
<evidence type="ECO:0000256" key="2">
    <source>
        <dbReference type="SAM" id="Phobius"/>
    </source>
</evidence>
<dbReference type="AlphaFoldDB" id="A0A6C7E857"/>
<evidence type="ECO:0000256" key="1">
    <source>
        <dbReference type="SAM" id="MobiDB-lite"/>
    </source>
</evidence>
<evidence type="ECO:0000313" key="3">
    <source>
        <dbReference type="EMBL" id="BAN01335.1"/>
    </source>
</evidence>
<keyword evidence="2" id="KW-1133">Transmembrane helix</keyword>
<keyword evidence="2" id="KW-0812">Transmembrane</keyword>
<sequence length="283" mass="28265">MGMSNDDANGFPPQPGQPNDGSGFPAAPNYNDPPAAPGQPPAPGTPPTPGTPPAPGQPPAPNYGQPPAAPQYDQQPPAPQYGQAPPPPQPDYGQAPPPPGAGQPPQQPGFGAPPGYVAAGQGGMVKAPRPDVKIGAILVIVGSVLSIIGVFLPWASGGGESVNGMDDFIFMSDGSLYFAESPGTIPIVFAVIMLAFGVTLLLAGRVLAVAILAIIGAVIALFIGLAMIGIATGLTDDISSADLGIGAIIQPIAPLVSLAGAIVATSKRRKMVPAEGVQPPFYG</sequence>
<dbReference type="EMBL" id="AP012057">
    <property type="protein sequence ID" value="BAN01335.1"/>
    <property type="molecule type" value="Genomic_DNA"/>
</dbReference>
<dbReference type="Proteomes" id="UP000011863">
    <property type="component" value="Chromosome"/>
</dbReference>
<organism evidence="3 4">
    <name type="scientific">Ilumatobacter coccineus (strain NBRC 103263 / KCTC 29153 / YM16-304)</name>
    <dbReference type="NCBI Taxonomy" id="1313172"/>
    <lineage>
        <taxon>Bacteria</taxon>
        <taxon>Bacillati</taxon>
        <taxon>Actinomycetota</taxon>
        <taxon>Acidimicrobiia</taxon>
        <taxon>Acidimicrobiales</taxon>
        <taxon>Ilumatobacteraceae</taxon>
        <taxon>Ilumatobacter</taxon>
    </lineage>
</organism>
<feature type="compositionally biased region" description="Pro residues" evidence="1">
    <location>
        <begin position="34"/>
        <end position="61"/>
    </location>
</feature>
<evidence type="ECO:0000313" key="4">
    <source>
        <dbReference type="Proteomes" id="UP000011863"/>
    </source>
</evidence>